<proteinExistence type="predicted"/>
<sequence>MSAYKVTVSPGPVVEVICNVSVGLLSSKVKGTWFFLVGSLCTAVAKVLYAAMDETASYWKFEAWGQALCVVGPDLVASMGYIYITSVVNLPEVAVAGASLQFVVAFAYTCGPAFSTVTYTNLMRTNHRGFLPRKETKNDDHFLASLRAAFWLWAALCFAAAILTVLFLRNMKNVLGKGEKQNGTGQSPHPNDMSEQSQGDDLGIQHASIGGPSNNDNNKQRE</sequence>
<gene>
    <name evidence="1" type="ORF">QFC21_003874</name>
</gene>
<reference evidence="1" key="1">
    <citation type="submission" date="2023-04" db="EMBL/GenBank/DDBJ databases">
        <title>Draft Genome sequencing of Naganishia species isolated from polar environments using Oxford Nanopore Technology.</title>
        <authorList>
            <person name="Leo P."/>
            <person name="Venkateswaran K."/>
        </authorList>
    </citation>
    <scope>NUCLEOTIDE SEQUENCE</scope>
    <source>
        <strain evidence="1">MNA-CCFEE 5423</strain>
    </source>
</reference>
<keyword evidence="2" id="KW-1185">Reference proteome</keyword>
<organism evidence="1 2">
    <name type="scientific">Naganishia friedmannii</name>
    <dbReference type="NCBI Taxonomy" id="89922"/>
    <lineage>
        <taxon>Eukaryota</taxon>
        <taxon>Fungi</taxon>
        <taxon>Dikarya</taxon>
        <taxon>Basidiomycota</taxon>
        <taxon>Agaricomycotina</taxon>
        <taxon>Tremellomycetes</taxon>
        <taxon>Filobasidiales</taxon>
        <taxon>Filobasidiaceae</taxon>
        <taxon>Naganishia</taxon>
    </lineage>
</organism>
<evidence type="ECO:0000313" key="1">
    <source>
        <dbReference type="EMBL" id="KAJ9099869.1"/>
    </source>
</evidence>
<protein>
    <submittedName>
        <fullName evidence="1">Uncharacterized protein</fullName>
    </submittedName>
</protein>
<comment type="caution">
    <text evidence="1">The sequence shown here is derived from an EMBL/GenBank/DDBJ whole genome shotgun (WGS) entry which is preliminary data.</text>
</comment>
<accession>A0ACC2VLJ1</accession>
<evidence type="ECO:0000313" key="2">
    <source>
        <dbReference type="Proteomes" id="UP001227268"/>
    </source>
</evidence>
<dbReference type="EMBL" id="JASBWT010000012">
    <property type="protein sequence ID" value="KAJ9099869.1"/>
    <property type="molecule type" value="Genomic_DNA"/>
</dbReference>
<dbReference type="Proteomes" id="UP001227268">
    <property type="component" value="Unassembled WGS sequence"/>
</dbReference>
<name>A0ACC2VLJ1_9TREE</name>